<evidence type="ECO:0000256" key="1">
    <source>
        <dbReference type="ARBA" id="ARBA00004305"/>
    </source>
</evidence>
<sequence>MPEIGDEFGFPMLVRPYLGLVERAGGGLVAKDDRSVGIFAATFSGSSSDAMGASTKPRLSGMQLQVLALYRGFLRAARTKSPEERSKIEALVSQEFRRNSSQVDRKNYLYIEYLVRRGKKQLDQLKSPETVGLASFNVEASQAKTS</sequence>
<comment type="similarity">
    <text evidence="4">Belongs to the complex I LYR family. SDHAF1 subfamily.</text>
</comment>
<evidence type="ECO:0000313" key="6">
    <source>
        <dbReference type="EMBL" id="KAL1542759.1"/>
    </source>
</evidence>
<dbReference type="PANTHER" id="PTHR13675:SF1">
    <property type="entry name" value="SUCCINATE DEHYDROGENASE ASSEMBLY FACTOR 1, MITOCHONDRIAL"/>
    <property type="match status" value="1"/>
</dbReference>
<protein>
    <recommendedName>
        <fullName evidence="5">Complex 1 LYR protein domain-containing protein</fullName>
    </recommendedName>
</protein>
<dbReference type="CDD" id="cd20268">
    <property type="entry name" value="Complex1_LYR_SDHAF1_LYRM8"/>
    <property type="match status" value="1"/>
</dbReference>
<evidence type="ECO:0000256" key="3">
    <source>
        <dbReference type="ARBA" id="ARBA00023186"/>
    </source>
</evidence>
<name>A0ABD1GFH2_SALDI</name>
<keyword evidence="2" id="KW-0496">Mitochondrion</keyword>
<evidence type="ECO:0000313" key="7">
    <source>
        <dbReference type="Proteomes" id="UP001567538"/>
    </source>
</evidence>
<comment type="subcellular location">
    <subcellularLocation>
        <location evidence="1">Mitochondrion matrix</location>
    </subcellularLocation>
</comment>
<dbReference type="PANTHER" id="PTHR13675">
    <property type="entry name" value="LYR MOTIF-CONTAINING PROTEIN 2"/>
    <property type="match status" value="1"/>
</dbReference>
<dbReference type="EMBL" id="JBEAFC010000008">
    <property type="protein sequence ID" value="KAL1542759.1"/>
    <property type="molecule type" value="Genomic_DNA"/>
</dbReference>
<dbReference type="Pfam" id="PF05347">
    <property type="entry name" value="Complex1_LYR"/>
    <property type="match status" value="1"/>
</dbReference>
<reference evidence="6 7" key="1">
    <citation type="submission" date="2024-06" db="EMBL/GenBank/DDBJ databases">
        <title>A chromosome level genome sequence of Diviner's sage (Salvia divinorum).</title>
        <authorList>
            <person name="Ford S.A."/>
            <person name="Ro D.-K."/>
            <person name="Ness R.W."/>
            <person name="Phillips M.A."/>
        </authorList>
    </citation>
    <scope>NUCLEOTIDE SEQUENCE [LARGE SCALE GENOMIC DNA]</scope>
    <source>
        <strain evidence="6">SAF-2024a</strain>
        <tissue evidence="6">Leaf</tissue>
    </source>
</reference>
<dbReference type="AlphaFoldDB" id="A0ABD1GFH2"/>
<gene>
    <name evidence="6" type="ORF">AAHA92_19807</name>
</gene>
<proteinExistence type="inferred from homology"/>
<accession>A0ABD1GFH2</accession>
<feature type="domain" description="Complex 1 LYR protein" evidence="5">
    <location>
        <begin position="65"/>
        <end position="124"/>
    </location>
</feature>
<comment type="caution">
    <text evidence="6">The sequence shown here is derived from an EMBL/GenBank/DDBJ whole genome shotgun (WGS) entry which is preliminary data.</text>
</comment>
<dbReference type="Proteomes" id="UP001567538">
    <property type="component" value="Unassembled WGS sequence"/>
</dbReference>
<evidence type="ECO:0000259" key="5">
    <source>
        <dbReference type="Pfam" id="PF05347"/>
    </source>
</evidence>
<keyword evidence="3" id="KW-0143">Chaperone</keyword>
<organism evidence="6 7">
    <name type="scientific">Salvia divinorum</name>
    <name type="common">Maria pastora</name>
    <name type="synonym">Diviner's sage</name>
    <dbReference type="NCBI Taxonomy" id="28513"/>
    <lineage>
        <taxon>Eukaryota</taxon>
        <taxon>Viridiplantae</taxon>
        <taxon>Streptophyta</taxon>
        <taxon>Embryophyta</taxon>
        <taxon>Tracheophyta</taxon>
        <taxon>Spermatophyta</taxon>
        <taxon>Magnoliopsida</taxon>
        <taxon>eudicotyledons</taxon>
        <taxon>Gunneridae</taxon>
        <taxon>Pentapetalae</taxon>
        <taxon>asterids</taxon>
        <taxon>lamiids</taxon>
        <taxon>Lamiales</taxon>
        <taxon>Lamiaceae</taxon>
        <taxon>Nepetoideae</taxon>
        <taxon>Mentheae</taxon>
        <taxon>Salviinae</taxon>
        <taxon>Salvia</taxon>
        <taxon>Salvia subgen. Calosphace</taxon>
    </lineage>
</organism>
<evidence type="ECO:0000256" key="2">
    <source>
        <dbReference type="ARBA" id="ARBA00023128"/>
    </source>
</evidence>
<dbReference type="InterPro" id="IPR008011">
    <property type="entry name" value="Complex1_LYR_dom"/>
</dbReference>
<dbReference type="InterPro" id="IPR045295">
    <property type="entry name" value="Complex1_LYR_SDHAF1_LYRM8"/>
</dbReference>
<keyword evidence="7" id="KW-1185">Reference proteome</keyword>
<evidence type="ECO:0000256" key="4">
    <source>
        <dbReference type="ARBA" id="ARBA00025715"/>
    </source>
</evidence>
<dbReference type="GO" id="GO:0005759">
    <property type="term" value="C:mitochondrial matrix"/>
    <property type="evidence" value="ECO:0007669"/>
    <property type="project" value="UniProtKB-SubCell"/>
</dbReference>